<evidence type="ECO:0008006" key="3">
    <source>
        <dbReference type="Google" id="ProtNLM"/>
    </source>
</evidence>
<evidence type="ECO:0000313" key="1">
    <source>
        <dbReference type="EMBL" id="GHB18280.1"/>
    </source>
</evidence>
<proteinExistence type="predicted"/>
<organism evidence="1 2">
    <name type="scientific">Salinicola rhizosphaerae</name>
    <dbReference type="NCBI Taxonomy" id="1443141"/>
    <lineage>
        <taxon>Bacteria</taxon>
        <taxon>Pseudomonadati</taxon>
        <taxon>Pseudomonadota</taxon>
        <taxon>Gammaproteobacteria</taxon>
        <taxon>Oceanospirillales</taxon>
        <taxon>Halomonadaceae</taxon>
        <taxon>Salinicola</taxon>
    </lineage>
</organism>
<accession>A0ABQ3DZ50</accession>
<evidence type="ECO:0000313" key="2">
    <source>
        <dbReference type="Proteomes" id="UP000646745"/>
    </source>
</evidence>
<reference evidence="2" key="1">
    <citation type="journal article" date="2019" name="Int. J. Syst. Evol. Microbiol.">
        <title>The Global Catalogue of Microorganisms (GCM) 10K type strain sequencing project: providing services to taxonomists for standard genome sequencing and annotation.</title>
        <authorList>
            <consortium name="The Broad Institute Genomics Platform"/>
            <consortium name="The Broad Institute Genome Sequencing Center for Infectious Disease"/>
            <person name="Wu L."/>
            <person name="Ma J."/>
        </authorList>
    </citation>
    <scope>NUCLEOTIDE SEQUENCE [LARGE SCALE GENOMIC DNA]</scope>
    <source>
        <strain evidence="2">KCTC 32998</strain>
    </source>
</reference>
<sequence>MNANSGVERAPLAAEARRCALRGEWGVARDHLLQLVAEVTGRGVVEVTINRDQYSLNSLNGLVTFDDDEVMFFKYHHEEGESGTVAEYYNAKLLQDAGFEVDVPRHACGEPGRQILLYTRREERRLADVCRELDFTESSAARAPVVAAQAQLDRDSLVATLATLRSGDPAKVQAEPVHQLFYHRLVGDGVTAGFGGRVAEYYVDQRFQLGELDLPWATFKELEWVINGVRYRDTLAALFAEAGQRLAPERLAGHGVVTAHGDAHNANVWYVDGNPARLVTFDPAFAGRQIPALLAEIKATFHNIFAHPLWLYEPEDAEGHYRVDVRQEGGTLYVDHDWSLTPLRADFLAAKGENYWSPLLAELHRRGWLPADWQRIVRLALFCCPTLVLNLRAGEGLRQQSGSSALGWALAVMLGSEPTDDTDVFSRWLQTLSRD</sequence>
<comment type="caution">
    <text evidence="1">The sequence shown here is derived from an EMBL/GenBank/DDBJ whole genome shotgun (WGS) entry which is preliminary data.</text>
</comment>
<dbReference type="EMBL" id="BMZI01000003">
    <property type="protein sequence ID" value="GHB18280.1"/>
    <property type="molecule type" value="Genomic_DNA"/>
</dbReference>
<dbReference type="Proteomes" id="UP000646745">
    <property type="component" value="Unassembled WGS sequence"/>
</dbReference>
<keyword evidence="2" id="KW-1185">Reference proteome</keyword>
<dbReference type="RefSeq" id="WP_189444188.1">
    <property type="nucleotide sequence ID" value="NZ_BMZI01000003.1"/>
</dbReference>
<dbReference type="SUPFAM" id="SSF56112">
    <property type="entry name" value="Protein kinase-like (PK-like)"/>
    <property type="match status" value="1"/>
</dbReference>
<name>A0ABQ3DZ50_9GAMM</name>
<protein>
    <recommendedName>
        <fullName evidence="3">Aminoglycoside phosphotransferase domain-containing protein</fullName>
    </recommendedName>
</protein>
<gene>
    <name evidence="1" type="ORF">GCM10009038_16640</name>
</gene>
<dbReference type="InterPro" id="IPR011009">
    <property type="entry name" value="Kinase-like_dom_sf"/>
</dbReference>